<dbReference type="Pfam" id="PF04603">
    <property type="entry name" value="Mog1"/>
    <property type="match status" value="1"/>
</dbReference>
<dbReference type="InterPro" id="IPR016123">
    <property type="entry name" value="Mog1/PsbP_a/b/a-sand"/>
</dbReference>
<dbReference type="PANTHER" id="PTHR15837">
    <property type="entry name" value="RAN GUANINE NUCLEOTIDE RELEASE FACTOR"/>
    <property type="match status" value="1"/>
</dbReference>
<keyword evidence="2" id="KW-0813">Transport</keyword>
<dbReference type="GeneID" id="54418353"/>
<proteinExistence type="inferred from homology"/>
<evidence type="ECO:0000313" key="4">
    <source>
        <dbReference type="EMBL" id="KAF1808466.1"/>
    </source>
</evidence>
<keyword evidence="5" id="KW-1185">Reference proteome</keyword>
<accession>A0A6G1FRV7</accession>
<reference evidence="6" key="3">
    <citation type="submission" date="2025-04" db="UniProtKB">
        <authorList>
            <consortium name="RefSeq"/>
        </authorList>
    </citation>
    <scope>IDENTIFICATION</scope>
    <source>
        <strain evidence="6">CBS 781.70</strain>
    </source>
</reference>
<sequence length="194" mass="21758">MSSNQIKLYGGAIEVDLPERFKDVSSIREVPDSQEVYLDKDGFASVIFDILEHIGPSEAKDDLEALDFHFRGITDDTGDETMVHKVSSTEPKLDKMPNTKVLSLLGSLRSKEGARPRRANEADWTAILLALVRLPEKGTDIVITVNVPHVPSFHPENIDIGNEQFDEFVKDGLDVMEQVMATFDVKDWNLFVND</sequence>
<dbReference type="OrthoDB" id="10255285at2759"/>
<dbReference type="Gene3D" id="3.40.1000.10">
    <property type="entry name" value="Mog1/PsbP, alpha/beta/alpha sandwich"/>
    <property type="match status" value="1"/>
</dbReference>
<evidence type="ECO:0000313" key="5">
    <source>
        <dbReference type="Proteomes" id="UP000504638"/>
    </source>
</evidence>
<protein>
    <submittedName>
        <fullName evidence="4 6">Mog1p/PsbP-like protein</fullName>
    </submittedName>
</protein>
<dbReference type="GO" id="GO:0031267">
    <property type="term" value="F:small GTPase binding"/>
    <property type="evidence" value="ECO:0007669"/>
    <property type="project" value="TreeGrafter"/>
</dbReference>
<dbReference type="InterPro" id="IPR007681">
    <property type="entry name" value="Mog1"/>
</dbReference>
<name>A0A6G1FRV7_9PEZI</name>
<organism evidence="4">
    <name type="scientific">Eremomyces bilateralis CBS 781.70</name>
    <dbReference type="NCBI Taxonomy" id="1392243"/>
    <lineage>
        <taxon>Eukaryota</taxon>
        <taxon>Fungi</taxon>
        <taxon>Dikarya</taxon>
        <taxon>Ascomycota</taxon>
        <taxon>Pezizomycotina</taxon>
        <taxon>Dothideomycetes</taxon>
        <taxon>Dothideomycetes incertae sedis</taxon>
        <taxon>Eremomycetales</taxon>
        <taxon>Eremomycetaceae</taxon>
        <taxon>Eremomyces</taxon>
    </lineage>
</organism>
<gene>
    <name evidence="4 6" type="ORF">P152DRAFT_443700</name>
</gene>
<dbReference type="Proteomes" id="UP000504638">
    <property type="component" value="Unplaced"/>
</dbReference>
<evidence type="ECO:0000256" key="1">
    <source>
        <dbReference type="ARBA" id="ARBA00010307"/>
    </source>
</evidence>
<dbReference type="PANTHER" id="PTHR15837:SF0">
    <property type="entry name" value="RAN GUANINE NUCLEOTIDE RELEASE FACTOR"/>
    <property type="match status" value="1"/>
</dbReference>
<dbReference type="GO" id="GO:0005085">
    <property type="term" value="F:guanyl-nucleotide exchange factor activity"/>
    <property type="evidence" value="ECO:0007669"/>
    <property type="project" value="TreeGrafter"/>
</dbReference>
<comment type="similarity">
    <text evidence="1">Belongs to the MOG1 family.</text>
</comment>
<reference evidence="6" key="2">
    <citation type="submission" date="2020-04" db="EMBL/GenBank/DDBJ databases">
        <authorList>
            <consortium name="NCBI Genome Project"/>
        </authorList>
    </citation>
    <scope>NUCLEOTIDE SEQUENCE</scope>
    <source>
        <strain evidence="6">CBS 781.70</strain>
    </source>
</reference>
<dbReference type="GO" id="GO:0005634">
    <property type="term" value="C:nucleus"/>
    <property type="evidence" value="ECO:0007669"/>
    <property type="project" value="TreeGrafter"/>
</dbReference>
<evidence type="ECO:0000313" key="6">
    <source>
        <dbReference type="RefSeq" id="XP_033530097.1"/>
    </source>
</evidence>
<dbReference type="AlphaFoldDB" id="A0A6G1FRV7"/>
<dbReference type="SUPFAM" id="SSF55724">
    <property type="entry name" value="Mog1p/PsbP-like"/>
    <property type="match status" value="1"/>
</dbReference>
<keyword evidence="3" id="KW-0653">Protein transport</keyword>
<evidence type="ECO:0000256" key="3">
    <source>
        <dbReference type="ARBA" id="ARBA00022927"/>
    </source>
</evidence>
<reference evidence="4 6" key="1">
    <citation type="submission" date="2020-01" db="EMBL/GenBank/DDBJ databases">
        <authorList>
            <consortium name="DOE Joint Genome Institute"/>
            <person name="Haridas S."/>
            <person name="Albert R."/>
            <person name="Binder M."/>
            <person name="Bloem J."/>
            <person name="Labutti K."/>
            <person name="Salamov A."/>
            <person name="Andreopoulos B."/>
            <person name="Baker S.E."/>
            <person name="Barry K."/>
            <person name="Bills G."/>
            <person name="Bluhm B.H."/>
            <person name="Cannon C."/>
            <person name="Castanera R."/>
            <person name="Culley D.E."/>
            <person name="Daum C."/>
            <person name="Ezra D."/>
            <person name="Gonzalez J.B."/>
            <person name="Henrissat B."/>
            <person name="Kuo A."/>
            <person name="Liang C."/>
            <person name="Lipzen A."/>
            <person name="Lutzoni F."/>
            <person name="Magnuson J."/>
            <person name="Mondo S."/>
            <person name="Nolan M."/>
            <person name="Ohm R."/>
            <person name="Pangilinan J."/>
            <person name="Park H.-J."/>
            <person name="Ramirez L."/>
            <person name="Alfaro M."/>
            <person name="Sun H."/>
            <person name="Tritt A."/>
            <person name="Yoshinaga Y."/>
            <person name="Zwiers L.-H."/>
            <person name="Turgeon B.G."/>
            <person name="Goodwin S.B."/>
            <person name="Spatafora J.W."/>
            <person name="Crous P.W."/>
            <person name="Grigoriev I.V."/>
        </authorList>
    </citation>
    <scope>NUCLEOTIDE SEQUENCE</scope>
    <source>
        <strain evidence="4 6">CBS 781.70</strain>
    </source>
</reference>
<evidence type="ECO:0000256" key="2">
    <source>
        <dbReference type="ARBA" id="ARBA00022448"/>
    </source>
</evidence>
<dbReference type="EMBL" id="ML975183">
    <property type="protein sequence ID" value="KAF1808466.1"/>
    <property type="molecule type" value="Genomic_DNA"/>
</dbReference>
<dbReference type="RefSeq" id="XP_033530097.1">
    <property type="nucleotide sequence ID" value="XM_033677783.1"/>
</dbReference>
<dbReference type="GO" id="GO:0006606">
    <property type="term" value="P:protein import into nucleus"/>
    <property type="evidence" value="ECO:0007669"/>
    <property type="project" value="TreeGrafter"/>
</dbReference>